<dbReference type="EMBL" id="JACHGT010000019">
    <property type="protein sequence ID" value="MBB6038936.1"/>
    <property type="molecule type" value="Genomic_DNA"/>
</dbReference>
<evidence type="ECO:0000313" key="2">
    <source>
        <dbReference type="Proteomes" id="UP000548476"/>
    </source>
</evidence>
<accession>A0A841FSB3</accession>
<protein>
    <submittedName>
        <fullName evidence="1">Uncharacterized protein</fullName>
    </submittedName>
</protein>
<name>A0A841FSB3_9ACTN</name>
<keyword evidence="2" id="KW-1185">Reference proteome</keyword>
<dbReference type="RefSeq" id="WP_184791882.1">
    <property type="nucleotide sequence ID" value="NZ_BONT01000055.1"/>
</dbReference>
<dbReference type="AlphaFoldDB" id="A0A841FSB3"/>
<gene>
    <name evidence="1" type="ORF">HNR73_006825</name>
</gene>
<evidence type="ECO:0000313" key="1">
    <source>
        <dbReference type="EMBL" id="MBB6038936.1"/>
    </source>
</evidence>
<organism evidence="1 2">
    <name type="scientific">Phytomonospora endophytica</name>
    <dbReference type="NCBI Taxonomy" id="714109"/>
    <lineage>
        <taxon>Bacteria</taxon>
        <taxon>Bacillati</taxon>
        <taxon>Actinomycetota</taxon>
        <taxon>Actinomycetes</taxon>
        <taxon>Micromonosporales</taxon>
        <taxon>Micromonosporaceae</taxon>
        <taxon>Phytomonospora</taxon>
    </lineage>
</organism>
<comment type="caution">
    <text evidence="1">The sequence shown here is derived from an EMBL/GenBank/DDBJ whole genome shotgun (WGS) entry which is preliminary data.</text>
</comment>
<sequence>MALPLIHRILDGLERSEIRGDDRAMYLEQVRSMREVIPNPNLPASRAPIAALQRHLDKL</sequence>
<dbReference type="Proteomes" id="UP000548476">
    <property type="component" value="Unassembled WGS sequence"/>
</dbReference>
<proteinExistence type="predicted"/>
<reference evidence="1 2" key="1">
    <citation type="submission" date="2020-08" db="EMBL/GenBank/DDBJ databases">
        <title>Genomic Encyclopedia of Type Strains, Phase IV (KMG-IV): sequencing the most valuable type-strain genomes for metagenomic binning, comparative biology and taxonomic classification.</title>
        <authorList>
            <person name="Goeker M."/>
        </authorList>
    </citation>
    <scope>NUCLEOTIDE SEQUENCE [LARGE SCALE GENOMIC DNA]</scope>
    <source>
        <strain evidence="1 2">YIM 65646</strain>
    </source>
</reference>